<evidence type="ECO:0000313" key="12">
    <source>
        <dbReference type="Proteomes" id="UP000753802"/>
    </source>
</evidence>
<organism evidence="11 12">
    <name type="scientific">Sediminibacterium roseum</name>
    <dbReference type="NCBI Taxonomy" id="1978412"/>
    <lineage>
        <taxon>Bacteria</taxon>
        <taxon>Pseudomonadati</taxon>
        <taxon>Bacteroidota</taxon>
        <taxon>Chitinophagia</taxon>
        <taxon>Chitinophagales</taxon>
        <taxon>Chitinophagaceae</taxon>
        <taxon>Sediminibacterium</taxon>
    </lineage>
</organism>
<proteinExistence type="inferred from homology"/>
<dbReference type="InterPro" id="IPR017900">
    <property type="entry name" value="4Fe4S_Fe_S_CS"/>
</dbReference>
<keyword evidence="5 8" id="KW-1278">Translocase</keyword>
<evidence type="ECO:0000256" key="8">
    <source>
        <dbReference type="HAMAP-Rule" id="MF_01351"/>
    </source>
</evidence>
<keyword evidence="6 8" id="KW-0408">Iron</keyword>
<feature type="region of interest" description="Disordered" evidence="9">
    <location>
        <begin position="158"/>
        <end position="185"/>
    </location>
</feature>
<evidence type="ECO:0000256" key="7">
    <source>
        <dbReference type="ARBA" id="ARBA00023014"/>
    </source>
</evidence>
<keyword evidence="8" id="KW-0874">Quinone</keyword>
<dbReference type="NCBIfam" id="NF004538">
    <property type="entry name" value="PRK05888.1-4"/>
    <property type="match status" value="1"/>
</dbReference>
<keyword evidence="8" id="KW-0830">Ubiquinone</keyword>
<keyword evidence="2 8" id="KW-0004">4Fe-4S</keyword>
<evidence type="ECO:0000256" key="9">
    <source>
        <dbReference type="SAM" id="MobiDB-lite"/>
    </source>
</evidence>
<keyword evidence="11" id="KW-0560">Oxidoreductase</keyword>
<feature type="binding site" evidence="8">
    <location>
        <position position="126"/>
    </location>
    <ligand>
        <name>[4Fe-4S] cluster</name>
        <dbReference type="ChEBI" id="CHEBI:49883"/>
        <label>2</label>
    </ligand>
</feature>
<accession>A0ABX0A152</accession>
<feature type="binding site" evidence="8">
    <location>
        <position position="120"/>
    </location>
    <ligand>
        <name>[4Fe-4S] cluster</name>
        <dbReference type="ChEBI" id="CHEBI:49883"/>
        <label>2</label>
    </ligand>
</feature>
<dbReference type="GO" id="GO:0016491">
    <property type="term" value="F:oxidoreductase activity"/>
    <property type="evidence" value="ECO:0007669"/>
    <property type="project" value="UniProtKB-KW"/>
</dbReference>
<dbReference type="PANTHER" id="PTHR10849:SF20">
    <property type="entry name" value="NADH DEHYDROGENASE [UBIQUINONE] IRON-SULFUR PROTEIN 8, MITOCHONDRIAL"/>
    <property type="match status" value="1"/>
</dbReference>
<keyword evidence="3 8" id="KW-0479">Metal-binding</keyword>
<dbReference type="InterPro" id="IPR017896">
    <property type="entry name" value="4Fe4S_Fe-S-bd"/>
</dbReference>
<keyword evidence="12" id="KW-1185">Reference proteome</keyword>
<feature type="binding site" evidence="8">
    <location>
        <position position="130"/>
    </location>
    <ligand>
        <name>[4Fe-4S] cluster</name>
        <dbReference type="ChEBI" id="CHEBI:49883"/>
        <label>1</label>
    </ligand>
</feature>
<dbReference type="PROSITE" id="PS51379">
    <property type="entry name" value="4FE4S_FER_2"/>
    <property type="match status" value="2"/>
</dbReference>
<dbReference type="PANTHER" id="PTHR10849">
    <property type="entry name" value="NADH DEHYDROGENASE UBIQUINONE IRON-SULFUR PROTEIN 8, MITOCHONDRIAL"/>
    <property type="match status" value="1"/>
</dbReference>
<keyword evidence="8" id="KW-0472">Membrane</keyword>
<comment type="similarity">
    <text evidence="1 8">Belongs to the complex I 23 kDa subunit family.</text>
</comment>
<feature type="binding site" evidence="8">
    <location>
        <position position="123"/>
    </location>
    <ligand>
        <name>[4Fe-4S] cluster</name>
        <dbReference type="ChEBI" id="CHEBI:49883"/>
        <label>2</label>
    </ligand>
</feature>
<feature type="binding site" evidence="8">
    <location>
        <position position="74"/>
    </location>
    <ligand>
        <name>[4Fe-4S] cluster</name>
        <dbReference type="ChEBI" id="CHEBI:49883"/>
        <label>1</label>
    </ligand>
</feature>
<keyword evidence="7 8" id="KW-0411">Iron-sulfur</keyword>
<dbReference type="RefSeq" id="WP_161819945.1">
    <property type="nucleotide sequence ID" value="NZ_JAACJS010000015.1"/>
</dbReference>
<keyword evidence="4" id="KW-0677">Repeat</keyword>
<evidence type="ECO:0000256" key="1">
    <source>
        <dbReference type="ARBA" id="ARBA00010277"/>
    </source>
</evidence>
<dbReference type="Gene3D" id="3.30.70.3270">
    <property type="match status" value="1"/>
</dbReference>
<evidence type="ECO:0000259" key="10">
    <source>
        <dbReference type="PROSITE" id="PS51379"/>
    </source>
</evidence>
<reference evidence="11 12" key="1">
    <citation type="submission" date="2020-01" db="EMBL/GenBank/DDBJ databases">
        <title>Genome analysis.</title>
        <authorList>
            <person name="Wu S."/>
            <person name="Wang G."/>
        </authorList>
    </citation>
    <scope>NUCLEOTIDE SEQUENCE [LARGE SCALE GENOMIC DNA]</scope>
    <source>
        <strain evidence="11 12">SYL130</strain>
    </source>
</reference>
<evidence type="ECO:0000313" key="11">
    <source>
        <dbReference type="EMBL" id="NCI51672.1"/>
    </source>
</evidence>
<dbReference type="HAMAP" id="MF_01351">
    <property type="entry name" value="NDH1_NuoI"/>
    <property type="match status" value="1"/>
</dbReference>
<protein>
    <recommendedName>
        <fullName evidence="8">NADH-quinone oxidoreductase subunit I</fullName>
        <ecNumber evidence="8">7.1.1.-</ecNumber>
    </recommendedName>
    <alternativeName>
        <fullName evidence="8">NADH dehydrogenase I subunit I</fullName>
    </alternativeName>
    <alternativeName>
        <fullName evidence="8">NDH-1 subunit I</fullName>
    </alternativeName>
</protein>
<feature type="domain" description="4Fe-4S ferredoxin-type" evidence="10">
    <location>
        <begin position="62"/>
        <end position="94"/>
    </location>
</feature>
<keyword evidence="8" id="KW-0520">NAD</keyword>
<dbReference type="EC" id="7.1.1.-" evidence="8"/>
<evidence type="ECO:0000256" key="4">
    <source>
        <dbReference type="ARBA" id="ARBA00022737"/>
    </source>
</evidence>
<evidence type="ECO:0000256" key="5">
    <source>
        <dbReference type="ARBA" id="ARBA00022967"/>
    </source>
</evidence>
<comment type="subcellular location">
    <subcellularLocation>
        <location evidence="8">Cell membrane</location>
        <topology evidence="8">Peripheral membrane protein</topology>
    </subcellularLocation>
</comment>
<evidence type="ECO:0000256" key="6">
    <source>
        <dbReference type="ARBA" id="ARBA00023004"/>
    </source>
</evidence>
<dbReference type="EMBL" id="JAACJS010000015">
    <property type="protein sequence ID" value="NCI51672.1"/>
    <property type="molecule type" value="Genomic_DNA"/>
</dbReference>
<comment type="caution">
    <text evidence="11">The sequence shown here is derived from an EMBL/GenBank/DDBJ whole genome shotgun (WGS) entry which is preliminary data.</text>
</comment>
<dbReference type="SUPFAM" id="SSF54862">
    <property type="entry name" value="4Fe-4S ferredoxins"/>
    <property type="match status" value="1"/>
</dbReference>
<dbReference type="Proteomes" id="UP000753802">
    <property type="component" value="Unassembled WGS sequence"/>
</dbReference>
<gene>
    <name evidence="8 11" type="primary">nuoI</name>
    <name evidence="11" type="ORF">GWC95_17240</name>
</gene>
<comment type="catalytic activity">
    <reaction evidence="8">
        <text>a quinone + NADH + 5 H(+)(in) = a quinol + NAD(+) + 4 H(+)(out)</text>
        <dbReference type="Rhea" id="RHEA:57888"/>
        <dbReference type="ChEBI" id="CHEBI:15378"/>
        <dbReference type="ChEBI" id="CHEBI:24646"/>
        <dbReference type="ChEBI" id="CHEBI:57540"/>
        <dbReference type="ChEBI" id="CHEBI:57945"/>
        <dbReference type="ChEBI" id="CHEBI:132124"/>
    </reaction>
</comment>
<keyword evidence="8" id="KW-1003">Cell membrane</keyword>
<dbReference type="Pfam" id="PF12838">
    <property type="entry name" value="Fer4_7"/>
    <property type="match status" value="1"/>
</dbReference>
<dbReference type="InterPro" id="IPR010226">
    <property type="entry name" value="NADH_quinone_OxRdtase_chainI"/>
</dbReference>
<comment type="cofactor">
    <cofactor evidence="8">
        <name>[4Fe-4S] cluster</name>
        <dbReference type="ChEBI" id="CHEBI:49883"/>
    </cofactor>
    <text evidence="8">Binds 2 [4Fe-4S] clusters per subunit.</text>
</comment>
<dbReference type="PROSITE" id="PS00198">
    <property type="entry name" value="4FE4S_FER_1"/>
    <property type="match status" value="1"/>
</dbReference>
<comment type="function">
    <text evidence="8">NDH-1 shuttles electrons from NADH, via FMN and iron-sulfur (Fe-S) centers, to quinones in the respiratory chain. The immediate electron acceptor for the enzyme in this species is believed to be ubiquinone. Couples the redox reaction to proton translocation (for every two electrons transferred, four hydrogen ions are translocated across the cytoplasmic membrane), and thus conserves the redox energy in a proton gradient.</text>
</comment>
<feature type="binding site" evidence="8">
    <location>
        <position position="80"/>
    </location>
    <ligand>
        <name>[4Fe-4S] cluster</name>
        <dbReference type="ChEBI" id="CHEBI:49883"/>
        <label>1</label>
    </ligand>
</feature>
<sequence length="185" mass="20979">MQALTKRARTVNKKPMTLMERLYLPSIAKGMAITFSHIFKKQPTIRYPEQKRPFSPVFRGLHVLNRDAEGRENCTACGLCAVACPAEAITMEAAERLPGEENKYREEKYAAKYEINMLRCIFCGLCEEACPKDAIYLSETFTPASFTRESFIYGKKDLLIPDPNTDPEGYEKARGERQPTTANPN</sequence>
<feature type="binding site" evidence="8">
    <location>
        <position position="77"/>
    </location>
    <ligand>
        <name>[4Fe-4S] cluster</name>
        <dbReference type="ChEBI" id="CHEBI:49883"/>
        <label>1</label>
    </ligand>
</feature>
<feature type="domain" description="4Fe-4S ferredoxin-type" evidence="10">
    <location>
        <begin position="111"/>
        <end position="140"/>
    </location>
</feature>
<dbReference type="NCBIfam" id="TIGR01971">
    <property type="entry name" value="NuoI"/>
    <property type="match status" value="1"/>
</dbReference>
<feature type="binding site" evidence="8">
    <location>
        <position position="84"/>
    </location>
    <ligand>
        <name>[4Fe-4S] cluster</name>
        <dbReference type="ChEBI" id="CHEBI:49883"/>
        <label>2</label>
    </ligand>
</feature>
<evidence type="ECO:0000256" key="3">
    <source>
        <dbReference type="ARBA" id="ARBA00022723"/>
    </source>
</evidence>
<evidence type="ECO:0000256" key="2">
    <source>
        <dbReference type="ARBA" id="ARBA00022485"/>
    </source>
</evidence>
<name>A0ABX0A152_9BACT</name>
<comment type="subunit">
    <text evidence="8">NDH-1 is composed of 14 different subunits. Subunits NuoA, H, J, K, L, M, N constitute the membrane sector of the complex.</text>
</comment>